<dbReference type="RefSeq" id="WP_204019073.1">
    <property type="nucleotide sequence ID" value="NZ_BOOG01000092.1"/>
</dbReference>
<dbReference type="AlphaFoldDB" id="A0A8J3REC2"/>
<dbReference type="InterPro" id="IPR007278">
    <property type="entry name" value="DUF397"/>
</dbReference>
<accession>A0A8J3REC2</accession>
<dbReference type="Pfam" id="PF04149">
    <property type="entry name" value="DUF397"/>
    <property type="match status" value="1"/>
</dbReference>
<evidence type="ECO:0000313" key="3">
    <source>
        <dbReference type="Proteomes" id="UP000610966"/>
    </source>
</evidence>
<reference evidence="2" key="1">
    <citation type="submission" date="2021-01" db="EMBL/GenBank/DDBJ databases">
        <title>Whole genome shotgun sequence of Sphaerimonospora thailandensis NBRC 107569.</title>
        <authorList>
            <person name="Komaki H."/>
            <person name="Tamura T."/>
        </authorList>
    </citation>
    <scope>NUCLEOTIDE SEQUENCE</scope>
    <source>
        <strain evidence="2">NBRC 107569</strain>
    </source>
</reference>
<dbReference type="EMBL" id="BOOG01000092">
    <property type="protein sequence ID" value="GIH73448.1"/>
    <property type="molecule type" value="Genomic_DNA"/>
</dbReference>
<feature type="domain" description="DUF397" evidence="1">
    <location>
        <begin position="25"/>
        <end position="66"/>
    </location>
</feature>
<gene>
    <name evidence="2" type="ORF">Mth01_57010</name>
</gene>
<proteinExistence type="predicted"/>
<sequence length="80" mass="8490">MSGKPTVEELGIDLDEVGWVRAGDQADALEVAILPEWVLVRETGPSSGPIHVFDHGEWSAFIQGVKAGEFDDVGSFPPAG</sequence>
<protein>
    <recommendedName>
        <fullName evidence="1">DUF397 domain-containing protein</fullName>
    </recommendedName>
</protein>
<organism evidence="2 3">
    <name type="scientific">Sphaerimonospora thailandensis</name>
    <dbReference type="NCBI Taxonomy" id="795644"/>
    <lineage>
        <taxon>Bacteria</taxon>
        <taxon>Bacillati</taxon>
        <taxon>Actinomycetota</taxon>
        <taxon>Actinomycetes</taxon>
        <taxon>Streptosporangiales</taxon>
        <taxon>Streptosporangiaceae</taxon>
        <taxon>Sphaerimonospora</taxon>
    </lineage>
</organism>
<name>A0A8J3REC2_9ACTN</name>
<dbReference type="Proteomes" id="UP000610966">
    <property type="component" value="Unassembled WGS sequence"/>
</dbReference>
<evidence type="ECO:0000259" key="1">
    <source>
        <dbReference type="Pfam" id="PF04149"/>
    </source>
</evidence>
<keyword evidence="3" id="KW-1185">Reference proteome</keyword>
<comment type="caution">
    <text evidence="2">The sequence shown here is derived from an EMBL/GenBank/DDBJ whole genome shotgun (WGS) entry which is preliminary data.</text>
</comment>
<evidence type="ECO:0000313" key="2">
    <source>
        <dbReference type="EMBL" id="GIH73448.1"/>
    </source>
</evidence>